<dbReference type="AlphaFoldDB" id="A0A8J6MZC0"/>
<evidence type="ECO:0000313" key="2">
    <source>
        <dbReference type="EMBL" id="MBC8176159.1"/>
    </source>
</evidence>
<dbReference type="Proteomes" id="UP000650524">
    <property type="component" value="Unassembled WGS sequence"/>
</dbReference>
<dbReference type="Gene3D" id="3.40.50.300">
    <property type="entry name" value="P-loop containing nucleotide triphosphate hydrolases"/>
    <property type="match status" value="1"/>
</dbReference>
<evidence type="ECO:0000259" key="1">
    <source>
        <dbReference type="Pfam" id="PF01637"/>
    </source>
</evidence>
<dbReference type="PANTHER" id="PTHR34301:SF8">
    <property type="entry name" value="ATPASE DOMAIN-CONTAINING PROTEIN"/>
    <property type="match status" value="1"/>
</dbReference>
<accession>A0A8J6MZC0</accession>
<reference evidence="2 3" key="1">
    <citation type="submission" date="2020-08" db="EMBL/GenBank/DDBJ databases">
        <title>Bridging the membrane lipid divide: bacteria of the FCB group superphylum have the potential to synthesize archaeal ether lipids.</title>
        <authorList>
            <person name="Villanueva L."/>
            <person name="Von Meijenfeldt F.A.B."/>
            <person name="Westbye A.B."/>
            <person name="Yadav S."/>
            <person name="Hopmans E.C."/>
            <person name="Dutilh B.E."/>
            <person name="Sinninghe Damste J.S."/>
        </authorList>
    </citation>
    <scope>NUCLEOTIDE SEQUENCE [LARGE SCALE GENOMIC DNA]</scope>
    <source>
        <strain evidence="2">NIOZ-UU27</strain>
    </source>
</reference>
<feature type="domain" description="ATPase" evidence="1">
    <location>
        <begin position="16"/>
        <end position="259"/>
    </location>
</feature>
<dbReference type="SUPFAM" id="SSF52540">
    <property type="entry name" value="P-loop containing nucleoside triphosphate hydrolases"/>
    <property type="match status" value="1"/>
</dbReference>
<proteinExistence type="predicted"/>
<gene>
    <name evidence="2" type="ORF">H8E19_02040</name>
</gene>
<dbReference type="PANTHER" id="PTHR34301">
    <property type="entry name" value="DNA-BINDING PROTEIN-RELATED"/>
    <property type="match status" value="1"/>
</dbReference>
<name>A0A8J6MZC0_9DELT</name>
<dbReference type="GO" id="GO:0005524">
    <property type="term" value="F:ATP binding"/>
    <property type="evidence" value="ECO:0007669"/>
    <property type="project" value="UniProtKB-KW"/>
</dbReference>
<keyword evidence="2" id="KW-0067">ATP-binding</keyword>
<keyword evidence="2" id="KW-0547">Nucleotide-binding</keyword>
<dbReference type="Pfam" id="PF01637">
    <property type="entry name" value="ATPase_2"/>
    <property type="match status" value="1"/>
</dbReference>
<sequence length="374" mass="43498">MKNPFIYGETVSGDNFCDRALEMEELVTDIKNSQNVIILSPRRYGKTSLIKQVLRKVEAQGILTFYVDLYPAINKGKFIEIYAGAISAGIPGGVRKVVKRIKEYLPRIIPKVLMDDQSFHLEFEFDRTGSISPNIDDLLCAVDKEADRQNKSAVVVFDEFQEIANFDDDEIERKMRSVFQNHRNVSYIFMGSKTHLMRDIFNNPNRPFYKSGKHFPLGKIDHKELSFFAKKKFSGQNIVIGNNELNRVLDSTECHPYYFQMLCNVLWELCMDSRVITKDDIRKALDILISRESSVYIAMWEELTIKQKNLMVALAKEESPEVFSKKFLETYGLGLSSSIQKALKKLLKKELIQQENGSYRVYDLFFKKWIRRTW</sequence>
<evidence type="ECO:0000313" key="3">
    <source>
        <dbReference type="Proteomes" id="UP000650524"/>
    </source>
</evidence>
<dbReference type="InterPro" id="IPR011579">
    <property type="entry name" value="ATPase_dom"/>
</dbReference>
<organism evidence="2 3">
    <name type="scientific">Candidatus Desulfacyla euxinica</name>
    <dbReference type="NCBI Taxonomy" id="2841693"/>
    <lineage>
        <taxon>Bacteria</taxon>
        <taxon>Deltaproteobacteria</taxon>
        <taxon>Candidatus Desulfacyla</taxon>
    </lineage>
</organism>
<comment type="caution">
    <text evidence="2">The sequence shown here is derived from an EMBL/GenBank/DDBJ whole genome shotgun (WGS) entry which is preliminary data.</text>
</comment>
<protein>
    <submittedName>
        <fullName evidence="2">ATP-binding protein</fullName>
    </submittedName>
</protein>
<dbReference type="InterPro" id="IPR027417">
    <property type="entry name" value="P-loop_NTPase"/>
</dbReference>
<dbReference type="EMBL" id="JACNJD010000101">
    <property type="protein sequence ID" value="MBC8176159.1"/>
    <property type="molecule type" value="Genomic_DNA"/>
</dbReference>